<protein>
    <submittedName>
        <fullName evidence="1">Uncharacterized protein</fullName>
    </submittedName>
</protein>
<name>A0A803Q896_CANSA</name>
<dbReference type="EMBL" id="UZAU01000706">
    <property type="status" value="NOT_ANNOTATED_CDS"/>
    <property type="molecule type" value="Genomic_DNA"/>
</dbReference>
<dbReference type="Proteomes" id="UP000596661">
    <property type="component" value="Chromosome 8"/>
</dbReference>
<dbReference type="EnsemblPlants" id="evm.model.08.1306">
    <property type="protein sequence ID" value="cds.evm.model.08.1306"/>
    <property type="gene ID" value="evm.TU.08.1306"/>
</dbReference>
<proteinExistence type="predicted"/>
<reference evidence="1" key="2">
    <citation type="submission" date="2021-03" db="UniProtKB">
        <authorList>
            <consortium name="EnsemblPlants"/>
        </authorList>
    </citation>
    <scope>IDENTIFICATION</scope>
</reference>
<sequence>MDDGIEPALPYGPSLKASAFPTSNCDCYRIDFSKGNAWPLLTRLARTTIKATIPNMLPRPLPNPPHLLIGESSHQQQDNIQNMPNPTFDAPLSTSSSVDYYYGSDHRALLANIYCDVDPEQQKKRRSQFHFERMWFNDAECGEVIVDCWHYANMDDGLTALVDYLNRCAVNLQKWHNARFGQ</sequence>
<evidence type="ECO:0000313" key="2">
    <source>
        <dbReference type="Proteomes" id="UP000596661"/>
    </source>
</evidence>
<dbReference type="Gramene" id="evm.model.08.1306">
    <property type="protein sequence ID" value="cds.evm.model.08.1306"/>
    <property type="gene ID" value="evm.TU.08.1306"/>
</dbReference>
<reference evidence="1" key="1">
    <citation type="submission" date="2018-11" db="EMBL/GenBank/DDBJ databases">
        <authorList>
            <person name="Grassa J C."/>
        </authorList>
    </citation>
    <scope>NUCLEOTIDE SEQUENCE [LARGE SCALE GENOMIC DNA]</scope>
</reference>
<dbReference type="AlphaFoldDB" id="A0A803Q896"/>
<keyword evidence="2" id="KW-1185">Reference proteome</keyword>
<evidence type="ECO:0000313" key="1">
    <source>
        <dbReference type="EnsemblPlants" id="cds.evm.model.08.1306"/>
    </source>
</evidence>
<organism evidence="1 2">
    <name type="scientific">Cannabis sativa</name>
    <name type="common">Hemp</name>
    <name type="synonym">Marijuana</name>
    <dbReference type="NCBI Taxonomy" id="3483"/>
    <lineage>
        <taxon>Eukaryota</taxon>
        <taxon>Viridiplantae</taxon>
        <taxon>Streptophyta</taxon>
        <taxon>Embryophyta</taxon>
        <taxon>Tracheophyta</taxon>
        <taxon>Spermatophyta</taxon>
        <taxon>Magnoliopsida</taxon>
        <taxon>eudicotyledons</taxon>
        <taxon>Gunneridae</taxon>
        <taxon>Pentapetalae</taxon>
        <taxon>rosids</taxon>
        <taxon>fabids</taxon>
        <taxon>Rosales</taxon>
        <taxon>Cannabaceae</taxon>
        <taxon>Cannabis</taxon>
    </lineage>
</organism>
<accession>A0A803Q896</accession>